<feature type="region of interest" description="Disordered" evidence="1">
    <location>
        <begin position="573"/>
        <end position="592"/>
    </location>
</feature>
<dbReference type="Proteomes" id="UP001212997">
    <property type="component" value="Unassembled WGS sequence"/>
</dbReference>
<proteinExistence type="predicted"/>
<feature type="compositionally biased region" description="Polar residues" evidence="1">
    <location>
        <begin position="755"/>
        <end position="765"/>
    </location>
</feature>
<feature type="compositionally biased region" description="Polar residues" evidence="1">
    <location>
        <begin position="622"/>
        <end position="632"/>
    </location>
</feature>
<name>A0AAD5V927_9APHY</name>
<evidence type="ECO:0008006" key="5">
    <source>
        <dbReference type="Google" id="ProtNLM"/>
    </source>
</evidence>
<keyword evidence="2" id="KW-0472">Membrane</keyword>
<keyword evidence="2" id="KW-1133">Transmembrane helix</keyword>
<feature type="transmembrane region" description="Helical" evidence="2">
    <location>
        <begin position="152"/>
        <end position="172"/>
    </location>
</feature>
<feature type="compositionally biased region" description="Polar residues" evidence="1">
    <location>
        <begin position="716"/>
        <end position="725"/>
    </location>
</feature>
<protein>
    <recommendedName>
        <fullName evidence="5">Transmembrane protein</fullName>
    </recommendedName>
</protein>
<keyword evidence="4" id="KW-1185">Reference proteome</keyword>
<organism evidence="3 4">
    <name type="scientific">Meripilus lineatus</name>
    <dbReference type="NCBI Taxonomy" id="2056292"/>
    <lineage>
        <taxon>Eukaryota</taxon>
        <taxon>Fungi</taxon>
        <taxon>Dikarya</taxon>
        <taxon>Basidiomycota</taxon>
        <taxon>Agaricomycotina</taxon>
        <taxon>Agaricomycetes</taxon>
        <taxon>Polyporales</taxon>
        <taxon>Meripilaceae</taxon>
        <taxon>Meripilus</taxon>
    </lineage>
</organism>
<evidence type="ECO:0000256" key="2">
    <source>
        <dbReference type="SAM" id="Phobius"/>
    </source>
</evidence>
<evidence type="ECO:0000256" key="1">
    <source>
        <dbReference type="SAM" id="MobiDB-lite"/>
    </source>
</evidence>
<gene>
    <name evidence="3" type="ORF">NLI96_g3063</name>
</gene>
<feature type="transmembrane region" description="Helical" evidence="2">
    <location>
        <begin position="193"/>
        <end position="212"/>
    </location>
</feature>
<feature type="compositionally biased region" description="Basic and acidic residues" evidence="1">
    <location>
        <begin position="649"/>
        <end position="664"/>
    </location>
</feature>
<comment type="caution">
    <text evidence="3">The sequence shown here is derived from an EMBL/GenBank/DDBJ whole genome shotgun (WGS) entry which is preliminary data.</text>
</comment>
<sequence>MGTVCLSVAPSYAVRPADLSENFIVFITPETAHFGHPVFNIVFLEFCGQGVVLGEEVCSSPTWILLSAAEGPTPQRLLLYWSETIGPILPDLSNASILPTASLGQPRSTVTYFGAHLLLASEGIIYFILALLDLLSHLVPGASTSLSSFKGLDILTGVLSFIPLLLFTVFVFNFTVTEILSNFPQRVQTFTRYTLLVSIPLILVFNELSSFVDLSYRLIQTATGPAIAVGFTNDAVRTFLDSFVLVLLVVFQVTCFSVAFLRLFKAFTSQRRNEKEADLASEHEVHLFNGLGWIAGGIILGALDSVIGFAGGGYGGAITRRVLRFLSRACLVIGVVKGVDTIEDFRMFESKPTRRHTQRRSMLRALISNPRNSTFRQVDGWQFNPYHPPPVVSNVNTVPILTPTPAKRFSRPLSRTLMAIPPRLPSPIAIFPSQERVIVREGRNRAPTLYMRRVSEIDVVSALETAKSMYTDGSFPSSPAAANVRDSGIASIYYTTPYSLGTSPPEYSELTPNKASARHTIAGSRGVDGLAARFVRTHRVQPSSPTLPRHSTYSVFSGNSESVGTIRALADQFPGLPPRPRPGPNKLRKSNPNLKSFLAINDSEKADSVDPSPVPSAVGVSRSGSARSQRTVGSDGLVRRTSSVKRKPVPKDILLEEDTGKATEEQVEEVMDIKPQGAPQEEVKREEQPPKDKDKEPPMEAIMEKSEPDLNESKRASNFTQETHATTTRSMSTRSDRPMAGIPSLPSTLPTPSSRLSFASQSTNPHAPPSRRSVQLAKNRGMLHQTSAGRETKSRSSRASRITLEFPWHGSDVGAEGEAELQAAREMNGLGRIKSVGRAPRRRTPEPIKVMPYRRESILVETYDAASTVEGSVEGPASVMTASDASTSRTSENHASTISGSVEVGQSFLNY</sequence>
<feature type="compositionally biased region" description="Low complexity" evidence="1">
    <location>
        <begin position="743"/>
        <end position="754"/>
    </location>
</feature>
<keyword evidence="2" id="KW-0812">Transmembrane</keyword>
<evidence type="ECO:0000313" key="4">
    <source>
        <dbReference type="Proteomes" id="UP001212997"/>
    </source>
</evidence>
<dbReference type="AlphaFoldDB" id="A0AAD5V927"/>
<feature type="transmembrane region" description="Helical" evidence="2">
    <location>
        <begin position="285"/>
        <end position="303"/>
    </location>
</feature>
<feature type="compositionally biased region" description="Basic and acidic residues" evidence="1">
    <location>
        <begin position="681"/>
        <end position="715"/>
    </location>
</feature>
<dbReference type="EMBL" id="JANAWD010000073">
    <property type="protein sequence ID" value="KAJ3488135.1"/>
    <property type="molecule type" value="Genomic_DNA"/>
</dbReference>
<feature type="transmembrane region" description="Helical" evidence="2">
    <location>
        <begin position="243"/>
        <end position="264"/>
    </location>
</feature>
<accession>A0AAD5V927</accession>
<reference evidence="3" key="1">
    <citation type="submission" date="2022-07" db="EMBL/GenBank/DDBJ databases">
        <title>Genome Sequence of Physisporinus lineatus.</title>
        <authorList>
            <person name="Buettner E."/>
        </authorList>
    </citation>
    <scope>NUCLEOTIDE SEQUENCE</scope>
    <source>
        <strain evidence="3">VT162</strain>
    </source>
</reference>
<feature type="transmembrane region" description="Helical" evidence="2">
    <location>
        <begin position="110"/>
        <end position="132"/>
    </location>
</feature>
<feature type="region of interest" description="Disordered" evidence="1">
    <location>
        <begin position="603"/>
        <end position="778"/>
    </location>
</feature>
<evidence type="ECO:0000313" key="3">
    <source>
        <dbReference type="EMBL" id="KAJ3488135.1"/>
    </source>
</evidence>